<dbReference type="EMBL" id="BMAW01113717">
    <property type="protein sequence ID" value="GFT58486.1"/>
    <property type="molecule type" value="Genomic_DNA"/>
</dbReference>
<proteinExistence type="predicted"/>
<dbReference type="Proteomes" id="UP000887013">
    <property type="component" value="Unassembled WGS sequence"/>
</dbReference>
<dbReference type="PROSITE" id="PS51257">
    <property type="entry name" value="PROKAR_LIPOPROTEIN"/>
    <property type="match status" value="1"/>
</dbReference>
<comment type="caution">
    <text evidence="1">The sequence shown here is derived from an EMBL/GenBank/DDBJ whole genome shotgun (WGS) entry which is preliminary data.</text>
</comment>
<evidence type="ECO:0000313" key="1">
    <source>
        <dbReference type="EMBL" id="GFT58486.1"/>
    </source>
</evidence>
<dbReference type="AlphaFoldDB" id="A0A8X6P9B3"/>
<accession>A0A8X6P9B3</accession>
<protein>
    <submittedName>
        <fullName evidence="1">Uncharacterized protein</fullName>
    </submittedName>
</protein>
<sequence length="153" mass="16942">MPTPKKFLSSCNVVGLLGSCQSINNGLSDKRRDKHCPQTSQILSRFHVGRLVRGRFTTQKLSRTVGRCGVVNVWTRATPVASTYGVRYASSHTLMSVIILLFHEKDPCIEMMGLTGSITLYQDLMSSSTAWANSAKGIGFCNEWDVIAFNHNE</sequence>
<gene>
    <name evidence="1" type="ORF">NPIL_651911</name>
</gene>
<evidence type="ECO:0000313" key="2">
    <source>
        <dbReference type="Proteomes" id="UP000887013"/>
    </source>
</evidence>
<reference evidence="1" key="1">
    <citation type="submission" date="2020-08" db="EMBL/GenBank/DDBJ databases">
        <title>Multicomponent nature underlies the extraordinary mechanical properties of spider dragline silk.</title>
        <authorList>
            <person name="Kono N."/>
            <person name="Nakamura H."/>
            <person name="Mori M."/>
            <person name="Yoshida Y."/>
            <person name="Ohtoshi R."/>
            <person name="Malay A.D."/>
            <person name="Moran D.A.P."/>
            <person name="Tomita M."/>
            <person name="Numata K."/>
            <person name="Arakawa K."/>
        </authorList>
    </citation>
    <scope>NUCLEOTIDE SEQUENCE</scope>
</reference>
<keyword evidence="2" id="KW-1185">Reference proteome</keyword>
<name>A0A8X6P9B3_NEPPI</name>
<organism evidence="1 2">
    <name type="scientific">Nephila pilipes</name>
    <name type="common">Giant wood spider</name>
    <name type="synonym">Nephila maculata</name>
    <dbReference type="NCBI Taxonomy" id="299642"/>
    <lineage>
        <taxon>Eukaryota</taxon>
        <taxon>Metazoa</taxon>
        <taxon>Ecdysozoa</taxon>
        <taxon>Arthropoda</taxon>
        <taxon>Chelicerata</taxon>
        <taxon>Arachnida</taxon>
        <taxon>Araneae</taxon>
        <taxon>Araneomorphae</taxon>
        <taxon>Entelegynae</taxon>
        <taxon>Araneoidea</taxon>
        <taxon>Nephilidae</taxon>
        <taxon>Nephila</taxon>
    </lineage>
</organism>